<dbReference type="PRINTS" id="PR00338">
    <property type="entry name" value="NUSGTNSCPFCT"/>
</dbReference>
<dbReference type="InterPro" id="IPR008991">
    <property type="entry name" value="Translation_prot_SH3-like_sf"/>
</dbReference>
<dbReference type="GO" id="GO:0032784">
    <property type="term" value="P:regulation of DNA-templated transcription elongation"/>
    <property type="evidence" value="ECO:0007669"/>
    <property type="project" value="InterPro"/>
</dbReference>
<dbReference type="GO" id="GO:0031564">
    <property type="term" value="P:transcription antitermination"/>
    <property type="evidence" value="ECO:0007669"/>
    <property type="project" value="UniProtKB-UniRule"/>
</dbReference>
<dbReference type="SMART" id="SM00738">
    <property type="entry name" value="NGN"/>
    <property type="match status" value="1"/>
</dbReference>
<proteinExistence type="inferred from homology"/>
<dbReference type="CDD" id="cd06091">
    <property type="entry name" value="KOW_NusG"/>
    <property type="match status" value="1"/>
</dbReference>
<dbReference type="SUPFAM" id="SSF50104">
    <property type="entry name" value="Translation proteins SH3-like domain"/>
    <property type="match status" value="1"/>
</dbReference>
<keyword evidence="10" id="KW-1185">Reference proteome</keyword>
<dbReference type="InterPro" id="IPR036735">
    <property type="entry name" value="NGN_dom_sf"/>
</dbReference>
<evidence type="ECO:0000313" key="10">
    <source>
        <dbReference type="Proteomes" id="UP000295188"/>
    </source>
</evidence>
<evidence type="ECO:0000259" key="8">
    <source>
        <dbReference type="SMART" id="SM00738"/>
    </source>
</evidence>
<dbReference type="GO" id="GO:0006353">
    <property type="term" value="P:DNA-templated transcription termination"/>
    <property type="evidence" value="ECO:0007669"/>
    <property type="project" value="UniProtKB-UniRule"/>
</dbReference>
<dbReference type="InterPro" id="IPR014722">
    <property type="entry name" value="Rib_uL2_dom2"/>
</dbReference>
<comment type="caution">
    <text evidence="9">The sequence shown here is derived from an EMBL/GenBank/DDBJ whole genome shotgun (WGS) entry which is preliminary data.</text>
</comment>
<keyword evidence="1 5" id="KW-0806">Transcription termination</keyword>
<dbReference type="RefSeq" id="WP_132551529.1">
    <property type="nucleotide sequence ID" value="NZ_SMAA01000026.1"/>
</dbReference>
<keyword evidence="4 5" id="KW-0804">Transcription</keyword>
<feature type="domain" description="NusG-like N-terminal" evidence="8">
    <location>
        <begin position="8"/>
        <end position="116"/>
    </location>
</feature>
<dbReference type="AlphaFoldDB" id="A0A4R3K1U6"/>
<dbReference type="OrthoDB" id="9809075at2"/>
<dbReference type="InterPro" id="IPR001062">
    <property type="entry name" value="Transcrpt_antiterm_NusG"/>
</dbReference>
<accession>A0A4R3K1U6</accession>
<dbReference type="SUPFAM" id="SSF82679">
    <property type="entry name" value="N-utilization substance G protein NusG, N-terminal domain"/>
    <property type="match status" value="1"/>
</dbReference>
<dbReference type="Gene3D" id="2.30.30.30">
    <property type="match status" value="1"/>
</dbReference>
<name>A0A4R3K1U6_9FIRM</name>
<organism evidence="9 10">
    <name type="scientific">Pectinatus cerevisiiphilus</name>
    <dbReference type="NCBI Taxonomy" id="86956"/>
    <lineage>
        <taxon>Bacteria</taxon>
        <taxon>Bacillati</taxon>
        <taxon>Bacillota</taxon>
        <taxon>Negativicutes</taxon>
        <taxon>Selenomonadales</taxon>
        <taxon>Selenomonadaceae</taxon>
        <taxon>Pectinatus</taxon>
    </lineage>
</organism>
<dbReference type="GO" id="GO:0005829">
    <property type="term" value="C:cytosol"/>
    <property type="evidence" value="ECO:0007669"/>
    <property type="project" value="TreeGrafter"/>
</dbReference>
<dbReference type="EMBL" id="SMAA01000026">
    <property type="protein sequence ID" value="TCS75945.1"/>
    <property type="molecule type" value="Genomic_DNA"/>
</dbReference>
<evidence type="ECO:0000313" key="9">
    <source>
        <dbReference type="EMBL" id="TCS75945.1"/>
    </source>
</evidence>
<protein>
    <recommendedName>
        <fullName evidence="5 6">Transcription termination/antitermination protein NusG</fullName>
    </recommendedName>
</protein>
<evidence type="ECO:0000256" key="4">
    <source>
        <dbReference type="ARBA" id="ARBA00023163"/>
    </source>
</evidence>
<dbReference type="PANTHER" id="PTHR30265">
    <property type="entry name" value="RHO-INTERACTING TRANSCRIPTION TERMINATION FACTOR NUSG"/>
    <property type="match status" value="1"/>
</dbReference>
<dbReference type="Pfam" id="PF02357">
    <property type="entry name" value="NusG"/>
    <property type="match status" value="1"/>
</dbReference>
<evidence type="ECO:0000256" key="2">
    <source>
        <dbReference type="ARBA" id="ARBA00022814"/>
    </source>
</evidence>
<evidence type="ECO:0000256" key="3">
    <source>
        <dbReference type="ARBA" id="ARBA00023015"/>
    </source>
</evidence>
<dbReference type="HAMAP" id="MF_00948">
    <property type="entry name" value="NusG"/>
    <property type="match status" value="1"/>
</dbReference>
<evidence type="ECO:0000256" key="1">
    <source>
        <dbReference type="ARBA" id="ARBA00022472"/>
    </source>
</evidence>
<dbReference type="Proteomes" id="UP000295188">
    <property type="component" value="Unassembled WGS sequence"/>
</dbReference>
<dbReference type="InterPro" id="IPR047050">
    <property type="entry name" value="NGN"/>
</dbReference>
<keyword evidence="3 5" id="KW-0805">Transcription regulation</keyword>
<dbReference type="NCBIfam" id="TIGR00922">
    <property type="entry name" value="nusG"/>
    <property type="match status" value="1"/>
</dbReference>
<evidence type="ECO:0000256" key="7">
    <source>
        <dbReference type="RuleBase" id="RU000538"/>
    </source>
</evidence>
<evidence type="ECO:0000256" key="6">
    <source>
        <dbReference type="NCBIfam" id="TIGR00922"/>
    </source>
</evidence>
<gene>
    <name evidence="5" type="primary">nusG</name>
    <name evidence="9" type="ORF">EDC37_1267</name>
</gene>
<comment type="function">
    <text evidence="5 7">Participates in transcription elongation, termination and antitermination.</text>
</comment>
<dbReference type="CDD" id="cd09891">
    <property type="entry name" value="NGN_Bact_1"/>
    <property type="match status" value="1"/>
</dbReference>
<dbReference type="InterPro" id="IPR006645">
    <property type="entry name" value="NGN-like_dom"/>
</dbReference>
<comment type="similarity">
    <text evidence="5 7">Belongs to the NusG family.</text>
</comment>
<evidence type="ECO:0000256" key="5">
    <source>
        <dbReference type="HAMAP-Rule" id="MF_00948"/>
    </source>
</evidence>
<dbReference type="Gene3D" id="3.30.70.940">
    <property type="entry name" value="NusG, N-terminal domain"/>
    <property type="match status" value="1"/>
</dbReference>
<dbReference type="FunFam" id="3.30.70.940:FF:000002">
    <property type="entry name" value="Transcription termination/antitermination protein NusG"/>
    <property type="match status" value="1"/>
</dbReference>
<sequence length="185" mass="20498">MSINAETEKRWYVIHTYSGYENKVKVNLERKVHSMGMESEIFKIVVPLENEIEKKNGKEKVVSHKVFPGYVLVEMIVSDRSWYVVRNTPGVTGFVGSGTKPIPLTEGEVKKILSACGEDAAAPTAAKANIDVEVGESVHINSGAFENFAATVSEIDYNKAKVKLIVDMFGRETTVEVGFDQIEKI</sequence>
<reference evidence="9 10" key="1">
    <citation type="submission" date="2019-03" db="EMBL/GenBank/DDBJ databases">
        <title>Genomic Encyclopedia of Type Strains, Phase IV (KMG-IV): sequencing the most valuable type-strain genomes for metagenomic binning, comparative biology and taxonomic classification.</title>
        <authorList>
            <person name="Goeker M."/>
        </authorList>
    </citation>
    <scope>NUCLEOTIDE SEQUENCE [LARGE SCALE GENOMIC DNA]</scope>
    <source>
        <strain evidence="9 10">DSM 20467</strain>
    </source>
</reference>
<dbReference type="GO" id="GO:0006354">
    <property type="term" value="P:DNA-templated transcription elongation"/>
    <property type="evidence" value="ECO:0007669"/>
    <property type="project" value="UniProtKB-UniRule"/>
</dbReference>
<dbReference type="PANTHER" id="PTHR30265:SF2">
    <property type="entry name" value="TRANSCRIPTION TERMINATION_ANTITERMINATION PROTEIN NUSG"/>
    <property type="match status" value="1"/>
</dbReference>
<dbReference type="InterPro" id="IPR043425">
    <property type="entry name" value="NusG-like"/>
</dbReference>
<keyword evidence="2 5" id="KW-0889">Transcription antitermination</keyword>